<protein>
    <recommendedName>
        <fullName evidence="4">KTSC domain-containing protein</fullName>
    </recommendedName>
</protein>
<keyword evidence="1" id="KW-0732">Signal</keyword>
<accession>N8YAA8</accession>
<dbReference type="Proteomes" id="UP000013148">
    <property type="component" value="Unassembled WGS sequence"/>
</dbReference>
<dbReference type="HOGENOM" id="CLU_2340395_0_0_6"/>
<dbReference type="EMBL" id="APPJ01000012">
    <property type="protein sequence ID" value="ENV16280.1"/>
    <property type="molecule type" value="Genomic_DNA"/>
</dbReference>
<feature type="signal peptide" evidence="1">
    <location>
        <begin position="1"/>
        <end position="18"/>
    </location>
</feature>
<feature type="chain" id="PRO_5004136951" description="KTSC domain-containing protein" evidence="1">
    <location>
        <begin position="19"/>
        <end position="106"/>
    </location>
</feature>
<organism evidence="2 3">
    <name type="scientific">Acinetobacter guillouiae NIPH 991</name>
    <dbReference type="NCBI Taxonomy" id="1217656"/>
    <lineage>
        <taxon>Bacteria</taxon>
        <taxon>Pseudomonadati</taxon>
        <taxon>Pseudomonadota</taxon>
        <taxon>Gammaproteobacteria</taxon>
        <taxon>Moraxellales</taxon>
        <taxon>Moraxellaceae</taxon>
        <taxon>Acinetobacter</taxon>
    </lineage>
</organism>
<evidence type="ECO:0008006" key="4">
    <source>
        <dbReference type="Google" id="ProtNLM"/>
    </source>
</evidence>
<gene>
    <name evidence="2" type="ORF">F964_03215</name>
</gene>
<comment type="caution">
    <text evidence="2">The sequence shown here is derived from an EMBL/GenBank/DDBJ whole genome shotgun (WGS) entry which is preliminary data.</text>
</comment>
<sequence>MRIIIIFISAFFCNISFAQMDCGPYKVESIQPSTTDILVRFKSNNGSLFWKKIGDYSNPATKPYLALLMQAFAMNKNIVIRYLPDSYTCDSTDFYNIPMMVNLSKS</sequence>
<keyword evidence="3" id="KW-1185">Reference proteome</keyword>
<evidence type="ECO:0000313" key="2">
    <source>
        <dbReference type="EMBL" id="ENV16280.1"/>
    </source>
</evidence>
<evidence type="ECO:0000313" key="3">
    <source>
        <dbReference type="Proteomes" id="UP000013148"/>
    </source>
</evidence>
<dbReference type="AlphaFoldDB" id="N8YAA8"/>
<name>N8YAA8_ACIGI</name>
<dbReference type="RefSeq" id="WP_004821728.1">
    <property type="nucleotide sequence ID" value="NZ_KB849456.1"/>
</dbReference>
<reference evidence="2 3" key="1">
    <citation type="submission" date="2013-02" db="EMBL/GenBank/DDBJ databases">
        <title>The Genome Sequence of Acinetobacter guillouiae NIPH 991.</title>
        <authorList>
            <consortium name="The Broad Institute Genome Sequencing Platform"/>
            <consortium name="The Broad Institute Genome Sequencing Center for Infectious Disease"/>
            <person name="Cerqueira G."/>
            <person name="Feldgarden M."/>
            <person name="Courvalin P."/>
            <person name="Perichon B."/>
            <person name="Grillot-Courvalin C."/>
            <person name="Clermont D."/>
            <person name="Rocha E."/>
            <person name="Yoon E.-J."/>
            <person name="Nemec A."/>
            <person name="Walker B."/>
            <person name="Young S.K."/>
            <person name="Zeng Q."/>
            <person name="Gargeya S."/>
            <person name="Fitzgerald M."/>
            <person name="Haas B."/>
            <person name="Abouelleil A."/>
            <person name="Alvarado L."/>
            <person name="Arachchi H.M."/>
            <person name="Berlin A.M."/>
            <person name="Chapman S.B."/>
            <person name="Dewar J."/>
            <person name="Goldberg J."/>
            <person name="Griggs A."/>
            <person name="Gujja S."/>
            <person name="Hansen M."/>
            <person name="Howarth C."/>
            <person name="Imamovic A."/>
            <person name="Larimer J."/>
            <person name="McCowan C."/>
            <person name="Murphy C."/>
            <person name="Neiman D."/>
            <person name="Pearson M."/>
            <person name="Priest M."/>
            <person name="Roberts A."/>
            <person name="Saif S."/>
            <person name="Shea T."/>
            <person name="Sisk P."/>
            <person name="Sykes S."/>
            <person name="Wortman J."/>
            <person name="Nusbaum C."/>
            <person name="Birren B."/>
        </authorList>
    </citation>
    <scope>NUCLEOTIDE SEQUENCE [LARGE SCALE GENOMIC DNA]</scope>
    <source>
        <strain evidence="2 3">NIPH 991</strain>
    </source>
</reference>
<dbReference type="PATRIC" id="fig|1217656.3.peg.3159"/>
<evidence type="ECO:0000256" key="1">
    <source>
        <dbReference type="SAM" id="SignalP"/>
    </source>
</evidence>
<proteinExistence type="predicted"/>